<protein>
    <submittedName>
        <fullName evidence="1">WGS project CAEQ00000000 data, annotated contig 2383</fullName>
    </submittedName>
</protein>
<evidence type="ECO:0000313" key="1">
    <source>
        <dbReference type="EMBL" id="CCD15382.1"/>
    </source>
</evidence>
<proteinExistence type="predicted"/>
<name>F9WDM8_TRYCI</name>
<dbReference type="Proteomes" id="UP000000702">
    <property type="component" value="Unassembled WGS sequence"/>
</dbReference>
<evidence type="ECO:0000313" key="2">
    <source>
        <dbReference type="Proteomes" id="UP000000702"/>
    </source>
</evidence>
<dbReference type="EMBL" id="CAEQ01001890">
    <property type="protein sequence ID" value="CCD15382.1"/>
    <property type="molecule type" value="Genomic_DNA"/>
</dbReference>
<reference evidence="2" key="1">
    <citation type="submission" date="2011-07" db="EMBL/GenBank/DDBJ databases">
        <title>Divergent evolution of antigenic variation in African trypanosomes.</title>
        <authorList>
            <person name="Jackson A.P."/>
            <person name="Berry A."/>
            <person name="Allison H.C."/>
            <person name="Burton P."/>
            <person name="Anderson J."/>
            <person name="Aslett M."/>
            <person name="Brown R."/>
            <person name="Corton N."/>
            <person name="Harris D."/>
            <person name="Hauser H."/>
            <person name="Gamble J."/>
            <person name="Gilderthorp R."/>
            <person name="McQuillan J."/>
            <person name="Quail M.A."/>
            <person name="Sanders M."/>
            <person name="Van Tonder A."/>
            <person name="Ginger M.L."/>
            <person name="Donelson J.E."/>
            <person name="Field M.C."/>
            <person name="Barry J.D."/>
            <person name="Berriman M."/>
            <person name="Hertz-Fowler C."/>
        </authorList>
    </citation>
    <scope>NUCLEOTIDE SEQUENCE [LARGE SCALE GENOMIC DNA]</scope>
    <source>
        <strain evidence="2">IL3000</strain>
    </source>
</reference>
<reference evidence="1 2" key="2">
    <citation type="journal article" date="2012" name="Proc. Natl. Acad. Sci. U.S.A.">
        <title>Antigenic diversity is generated by distinct evolutionary mechanisms in African trypanosome species.</title>
        <authorList>
            <person name="Jackson A.P."/>
            <person name="Berry A."/>
            <person name="Aslett M."/>
            <person name="Allison H.C."/>
            <person name="Burton P."/>
            <person name="Vavrova-Anderson J."/>
            <person name="Brown R."/>
            <person name="Browne H."/>
            <person name="Corton N."/>
            <person name="Hauser H."/>
            <person name="Gamble J."/>
            <person name="Gilderthorp R."/>
            <person name="Marcello L."/>
            <person name="McQuillan J."/>
            <person name="Otto T.D."/>
            <person name="Quail M.A."/>
            <person name="Sanders M.J."/>
            <person name="van Tonder A."/>
            <person name="Ginger M.L."/>
            <person name="Field M.C."/>
            <person name="Barry J.D."/>
            <person name="Hertz-Fowler C."/>
            <person name="Berriman M."/>
        </authorList>
    </citation>
    <scope>NUCLEOTIDE SEQUENCE [LARGE SCALE GENOMIC DNA]</scope>
    <source>
        <strain evidence="1 2">IL3000</strain>
    </source>
</reference>
<gene>
    <name evidence="1" type="ORF">TCIL3000_0_59080</name>
</gene>
<keyword evidence="2" id="KW-1185">Reference proteome</keyword>
<comment type="caution">
    <text evidence="1">The sequence shown here is derived from an EMBL/GenBank/DDBJ whole genome shotgun (WGS) entry which is preliminary data.</text>
</comment>
<sequence length="151" mass="16875">MKKKASLVQPATSSWCQGPVFFIGEEAKCQPRFRCYRLRSWFPAKGPRRCKLKSNRSPLVRVVLVTTLSNVMSTQPCHLTDSVPCKKHCVRSCSCVVMWNQIPGTLTTLELNVQSLTKTKLSSLLSGGSDIIIVQEAWKSAKEISSLKTYP</sequence>
<accession>F9WDM8</accession>
<dbReference type="AlphaFoldDB" id="F9WDM8"/>
<dbReference type="VEuPathDB" id="TriTrypDB:TcIL3000_0_59080"/>
<organism evidence="1 2">
    <name type="scientific">Trypanosoma congolense (strain IL3000)</name>
    <dbReference type="NCBI Taxonomy" id="1068625"/>
    <lineage>
        <taxon>Eukaryota</taxon>
        <taxon>Discoba</taxon>
        <taxon>Euglenozoa</taxon>
        <taxon>Kinetoplastea</taxon>
        <taxon>Metakinetoplastina</taxon>
        <taxon>Trypanosomatida</taxon>
        <taxon>Trypanosomatidae</taxon>
        <taxon>Trypanosoma</taxon>
        <taxon>Nannomonas</taxon>
    </lineage>
</organism>